<gene>
    <name evidence="6" type="primary">minC</name>
    <name evidence="9" type="ORF">LUCI_3131</name>
</gene>
<evidence type="ECO:0000256" key="4">
    <source>
        <dbReference type="ARBA" id="ARBA00023306"/>
    </source>
</evidence>
<keyword evidence="3 6" id="KW-0717">Septation</keyword>
<dbReference type="Pfam" id="PF22642">
    <property type="entry name" value="MinC_N_1"/>
    <property type="match status" value="1"/>
</dbReference>
<dbReference type="OrthoDB" id="9790810at2"/>
<dbReference type="SUPFAM" id="SSF63848">
    <property type="entry name" value="Cell-division inhibitor MinC, C-terminal domain"/>
    <property type="match status" value="1"/>
</dbReference>
<dbReference type="InterPro" id="IPR055219">
    <property type="entry name" value="MinC_N_1"/>
</dbReference>
<evidence type="ECO:0000256" key="3">
    <source>
        <dbReference type="ARBA" id="ARBA00023210"/>
    </source>
</evidence>
<evidence type="ECO:0000256" key="1">
    <source>
        <dbReference type="ARBA" id="ARBA00006291"/>
    </source>
</evidence>
<dbReference type="GO" id="GO:0000917">
    <property type="term" value="P:division septum assembly"/>
    <property type="evidence" value="ECO:0007669"/>
    <property type="project" value="UniProtKB-KW"/>
</dbReference>
<dbReference type="RefSeq" id="WP_122628789.1">
    <property type="nucleotide sequence ID" value="NZ_UPPP01000082.1"/>
</dbReference>
<name>A0A498R576_9FIRM</name>
<feature type="domain" description="Septum site-determining protein MinC N-terminal" evidence="8">
    <location>
        <begin position="5"/>
        <end position="72"/>
    </location>
</feature>
<proteinExistence type="inferred from homology"/>
<dbReference type="NCBIfam" id="TIGR01222">
    <property type="entry name" value="minC"/>
    <property type="match status" value="1"/>
</dbReference>
<dbReference type="PANTHER" id="PTHR34108:SF1">
    <property type="entry name" value="SEPTUM SITE-DETERMINING PROTEIN MINC"/>
    <property type="match status" value="1"/>
</dbReference>
<dbReference type="InterPro" id="IPR013033">
    <property type="entry name" value="MinC"/>
</dbReference>
<dbReference type="Gene3D" id="3.30.160.540">
    <property type="match status" value="1"/>
</dbReference>
<dbReference type="HAMAP" id="MF_00267">
    <property type="entry name" value="MinC"/>
    <property type="match status" value="1"/>
</dbReference>
<dbReference type="InterPro" id="IPR016098">
    <property type="entry name" value="CAP/MinC_C"/>
</dbReference>
<accession>A0A498R576</accession>
<dbReference type="Gene3D" id="2.160.20.70">
    <property type="match status" value="1"/>
</dbReference>
<protein>
    <recommendedName>
        <fullName evidence="6">Probable septum site-determining protein MinC</fullName>
    </recommendedName>
</protein>
<comment type="function">
    <text evidence="6">Cell division inhibitor that blocks the formation of polar Z ring septums. Rapidly oscillates between the poles of the cell to destabilize FtsZ filaments that have formed before they mature into polar Z rings. Prevents FtsZ polymerization.</text>
</comment>
<organism evidence="9 10">
    <name type="scientific">Lucifera butyrica</name>
    <dbReference type="NCBI Taxonomy" id="1351585"/>
    <lineage>
        <taxon>Bacteria</taxon>
        <taxon>Bacillati</taxon>
        <taxon>Bacillota</taxon>
        <taxon>Negativicutes</taxon>
        <taxon>Veillonellales</taxon>
        <taxon>Veillonellaceae</taxon>
        <taxon>Lucifera</taxon>
    </lineage>
</organism>
<dbReference type="PANTHER" id="PTHR34108">
    <property type="entry name" value="SEPTUM SITE-DETERMINING PROTEIN MINC"/>
    <property type="match status" value="1"/>
</dbReference>
<evidence type="ECO:0000313" key="10">
    <source>
        <dbReference type="Proteomes" id="UP000277811"/>
    </source>
</evidence>
<dbReference type="InterPro" id="IPR005526">
    <property type="entry name" value="Septum_form_inhib_MinC_C"/>
</dbReference>
<dbReference type="Pfam" id="PF03775">
    <property type="entry name" value="MinC_C"/>
    <property type="match status" value="1"/>
</dbReference>
<keyword evidence="2 6" id="KW-0132">Cell division</keyword>
<evidence type="ECO:0000256" key="6">
    <source>
        <dbReference type="HAMAP-Rule" id="MF_00267"/>
    </source>
</evidence>
<evidence type="ECO:0000313" key="9">
    <source>
        <dbReference type="EMBL" id="VBB07866.1"/>
    </source>
</evidence>
<comment type="subunit">
    <text evidence="5 6">Interacts with MinD and FtsZ.</text>
</comment>
<dbReference type="GO" id="GO:0000902">
    <property type="term" value="P:cell morphogenesis"/>
    <property type="evidence" value="ECO:0007669"/>
    <property type="project" value="InterPro"/>
</dbReference>
<comment type="similarity">
    <text evidence="1 6">Belongs to the MinC family.</text>
</comment>
<dbReference type="AlphaFoldDB" id="A0A498R576"/>
<evidence type="ECO:0000256" key="5">
    <source>
        <dbReference type="ARBA" id="ARBA00046874"/>
    </source>
</evidence>
<dbReference type="EMBL" id="UPPP01000082">
    <property type="protein sequence ID" value="VBB07866.1"/>
    <property type="molecule type" value="Genomic_DNA"/>
</dbReference>
<keyword evidence="4 6" id="KW-0131">Cell cycle</keyword>
<dbReference type="InterPro" id="IPR036145">
    <property type="entry name" value="MinC_C_sf"/>
</dbReference>
<evidence type="ECO:0000259" key="8">
    <source>
        <dbReference type="Pfam" id="PF22642"/>
    </source>
</evidence>
<feature type="domain" description="Septum formation inhibitor MinC C-terminal" evidence="7">
    <location>
        <begin position="108"/>
        <end position="205"/>
    </location>
</feature>
<evidence type="ECO:0000256" key="2">
    <source>
        <dbReference type="ARBA" id="ARBA00022618"/>
    </source>
</evidence>
<evidence type="ECO:0000259" key="7">
    <source>
        <dbReference type="Pfam" id="PF03775"/>
    </source>
</evidence>
<dbReference type="Proteomes" id="UP000277811">
    <property type="component" value="Unassembled WGS sequence"/>
</dbReference>
<keyword evidence="10" id="KW-1185">Reference proteome</keyword>
<dbReference type="GO" id="GO:1901891">
    <property type="term" value="P:regulation of cell septum assembly"/>
    <property type="evidence" value="ECO:0007669"/>
    <property type="project" value="InterPro"/>
</dbReference>
<reference evidence="9 10" key="1">
    <citation type="submission" date="2018-06" db="EMBL/GenBank/DDBJ databases">
        <authorList>
            <person name="Strepis N."/>
        </authorList>
    </citation>
    <scope>NUCLEOTIDE SEQUENCE [LARGE SCALE GENOMIC DNA]</scope>
    <source>
        <strain evidence="9">LUCI</strain>
    </source>
</reference>
<sequence>MNEVIALKGIRDGLQLTFSTSMDFDLILEQLRAKLNSATEFFTAGTMIHVPDASRFFTPEQQGKLTNMLENYGLRWQESVLDDSEEYEDTPDDEIAKPVPGCETQALIITKTLRGGQKVIYEGTVVVIGDVNPGAEITAGRDIIVLGACRGRAHAGAYGNRQATITANKLLAGQIRIAGLIARAPDILDKPAYVETARIIDGTVMIEPANR</sequence>